<comment type="subcellular location">
    <subcellularLocation>
        <location evidence="7">Cell membrane</location>
        <topology evidence="7">Multi-pass membrane protein</topology>
    </subcellularLocation>
</comment>
<dbReference type="UniPathway" id="UPA00664"/>
<evidence type="ECO:0000313" key="9">
    <source>
        <dbReference type="Proteomes" id="UP000425960"/>
    </source>
</evidence>
<evidence type="ECO:0000256" key="5">
    <source>
        <dbReference type="ARBA" id="ARBA00022989"/>
    </source>
</evidence>
<feature type="transmembrane region" description="Helical" evidence="7">
    <location>
        <begin position="65"/>
        <end position="87"/>
    </location>
</feature>
<feature type="transmembrane region" description="Helical" evidence="7">
    <location>
        <begin position="194"/>
        <end position="211"/>
    </location>
</feature>
<dbReference type="Pfam" id="PF01790">
    <property type="entry name" value="LGT"/>
    <property type="match status" value="1"/>
</dbReference>
<sequence>MDSFLNWWQHLPEHMDPVFFQFGSFRLQYYGLMYIVAFAFTYGLAAWRLRREDRFPINTEQLQGLITALILGLIIGARLGYVIFYNFSYYLQHPLEIVLPFEFSGGLRFTGITGMSYHGGLIGVVIAAVIFVRKNKLSFFNMADLIVPCIPMGYTFGRLGNFINGELYGRITTHPIGMFFPLAPGPYRRHPSQLYEAFFEGIVLFIVLWAVKGRVRTNGAMLALYLMGYGLVRFFIEYARQPDAQLGFVFLSFSMGQMLCMAMIVAGAGLLFYLRTVAAVESRKKRR</sequence>
<dbReference type="EMBL" id="AP021876">
    <property type="protein sequence ID" value="BBO85695.1"/>
    <property type="molecule type" value="Genomic_DNA"/>
</dbReference>
<keyword evidence="5 7" id="KW-1133">Transmembrane helix</keyword>
<evidence type="ECO:0000256" key="1">
    <source>
        <dbReference type="ARBA" id="ARBA00007150"/>
    </source>
</evidence>
<proteinExistence type="inferred from homology"/>
<dbReference type="GO" id="GO:0008961">
    <property type="term" value="F:phosphatidylglycerol-prolipoprotein diacylglyceryl transferase activity"/>
    <property type="evidence" value="ECO:0007669"/>
    <property type="project" value="UniProtKB-UniRule"/>
</dbReference>
<keyword evidence="4 7" id="KW-0812">Transmembrane</keyword>
<dbReference type="InterPro" id="IPR001640">
    <property type="entry name" value="Lgt"/>
</dbReference>
<keyword evidence="3 7" id="KW-0808">Transferase</keyword>
<comment type="pathway">
    <text evidence="7">Protein modification; lipoprotein biosynthesis (diacylglyceryl transfer).</text>
</comment>
<feature type="transmembrane region" description="Helical" evidence="7">
    <location>
        <begin position="248"/>
        <end position="274"/>
    </location>
</feature>
<dbReference type="RefSeq" id="WP_155325213.1">
    <property type="nucleotide sequence ID" value="NZ_AP021876.1"/>
</dbReference>
<organism evidence="8 9">
    <name type="scientific">Desulfosarcina ovata subsp. sediminis</name>
    <dbReference type="NCBI Taxonomy" id="885957"/>
    <lineage>
        <taxon>Bacteria</taxon>
        <taxon>Pseudomonadati</taxon>
        <taxon>Thermodesulfobacteriota</taxon>
        <taxon>Desulfobacteria</taxon>
        <taxon>Desulfobacterales</taxon>
        <taxon>Desulfosarcinaceae</taxon>
        <taxon>Desulfosarcina</taxon>
    </lineage>
</organism>
<feature type="binding site" evidence="7">
    <location>
        <position position="158"/>
    </location>
    <ligand>
        <name>a 1,2-diacyl-sn-glycero-3-phospho-(1'-sn-glycerol)</name>
        <dbReference type="ChEBI" id="CHEBI:64716"/>
    </ligand>
</feature>
<dbReference type="NCBIfam" id="TIGR00544">
    <property type="entry name" value="lgt"/>
    <property type="match status" value="1"/>
</dbReference>
<dbReference type="GO" id="GO:0042158">
    <property type="term" value="P:lipoprotein biosynthetic process"/>
    <property type="evidence" value="ECO:0007669"/>
    <property type="project" value="UniProtKB-UniRule"/>
</dbReference>
<keyword evidence="6 7" id="KW-0472">Membrane</keyword>
<dbReference type="PROSITE" id="PS01311">
    <property type="entry name" value="LGT"/>
    <property type="match status" value="1"/>
</dbReference>
<gene>
    <name evidence="7 8" type="primary">lgt</name>
    <name evidence="8" type="ORF">DSCO28_62610</name>
</gene>
<evidence type="ECO:0000256" key="6">
    <source>
        <dbReference type="ARBA" id="ARBA00023136"/>
    </source>
</evidence>
<dbReference type="KEGG" id="dov:DSCO28_62610"/>
<evidence type="ECO:0000256" key="2">
    <source>
        <dbReference type="ARBA" id="ARBA00022475"/>
    </source>
</evidence>
<feature type="transmembrane region" description="Helical" evidence="7">
    <location>
        <begin position="139"/>
        <end position="157"/>
    </location>
</feature>
<dbReference type="PANTHER" id="PTHR30589:SF0">
    <property type="entry name" value="PHOSPHATIDYLGLYCEROL--PROLIPOPROTEIN DIACYLGLYCERYL TRANSFERASE"/>
    <property type="match status" value="1"/>
</dbReference>
<keyword evidence="2 7" id="KW-1003">Cell membrane</keyword>
<comment type="catalytic activity">
    <reaction evidence="7">
        <text>L-cysteinyl-[prolipoprotein] + a 1,2-diacyl-sn-glycero-3-phospho-(1'-sn-glycerol) = an S-1,2-diacyl-sn-glyceryl-L-cysteinyl-[prolipoprotein] + sn-glycerol 1-phosphate + H(+)</text>
        <dbReference type="Rhea" id="RHEA:56712"/>
        <dbReference type="Rhea" id="RHEA-COMP:14679"/>
        <dbReference type="Rhea" id="RHEA-COMP:14680"/>
        <dbReference type="ChEBI" id="CHEBI:15378"/>
        <dbReference type="ChEBI" id="CHEBI:29950"/>
        <dbReference type="ChEBI" id="CHEBI:57685"/>
        <dbReference type="ChEBI" id="CHEBI:64716"/>
        <dbReference type="ChEBI" id="CHEBI:140658"/>
        <dbReference type="EC" id="2.5.1.145"/>
    </reaction>
</comment>
<dbReference type="AlphaFoldDB" id="A0A5K7ZZI1"/>
<evidence type="ECO:0000256" key="7">
    <source>
        <dbReference type="HAMAP-Rule" id="MF_01147"/>
    </source>
</evidence>
<comment type="similarity">
    <text evidence="1 7">Belongs to the Lgt family.</text>
</comment>
<protein>
    <recommendedName>
        <fullName evidence="7">Phosphatidylglycerol--prolipoprotein diacylglyceryl transferase</fullName>
        <ecNumber evidence="7">2.5.1.145</ecNumber>
    </recommendedName>
</protein>
<feature type="transmembrane region" description="Helical" evidence="7">
    <location>
        <begin position="218"/>
        <end position="236"/>
    </location>
</feature>
<evidence type="ECO:0000313" key="8">
    <source>
        <dbReference type="EMBL" id="BBO85695.1"/>
    </source>
</evidence>
<dbReference type="EC" id="2.5.1.145" evidence="7"/>
<evidence type="ECO:0000256" key="4">
    <source>
        <dbReference type="ARBA" id="ARBA00022692"/>
    </source>
</evidence>
<dbReference type="GO" id="GO:0005886">
    <property type="term" value="C:plasma membrane"/>
    <property type="evidence" value="ECO:0007669"/>
    <property type="project" value="UniProtKB-SubCell"/>
</dbReference>
<evidence type="ECO:0000256" key="3">
    <source>
        <dbReference type="ARBA" id="ARBA00022679"/>
    </source>
</evidence>
<feature type="transmembrane region" description="Helical" evidence="7">
    <location>
        <begin position="27"/>
        <end position="45"/>
    </location>
</feature>
<dbReference type="PANTHER" id="PTHR30589">
    <property type="entry name" value="PROLIPOPROTEIN DIACYLGLYCERYL TRANSFERASE"/>
    <property type="match status" value="1"/>
</dbReference>
<dbReference type="HAMAP" id="MF_01147">
    <property type="entry name" value="Lgt"/>
    <property type="match status" value="1"/>
</dbReference>
<keyword evidence="8" id="KW-0449">Lipoprotein</keyword>
<feature type="transmembrane region" description="Helical" evidence="7">
    <location>
        <begin position="107"/>
        <end position="132"/>
    </location>
</feature>
<accession>A0A5K7ZZI1</accession>
<name>A0A5K7ZZI1_9BACT</name>
<comment type="function">
    <text evidence="7">Catalyzes the transfer of the diacylglyceryl group from phosphatidylglycerol to the sulfhydryl group of the N-terminal cysteine of a prolipoprotein, the first step in the formation of mature lipoproteins.</text>
</comment>
<reference evidence="8 9" key="1">
    <citation type="submission" date="2019-11" db="EMBL/GenBank/DDBJ databases">
        <title>Comparative genomics of hydrocarbon-degrading Desulfosarcina strains.</title>
        <authorList>
            <person name="Watanabe M."/>
            <person name="Kojima H."/>
            <person name="Fukui M."/>
        </authorList>
    </citation>
    <scope>NUCLEOTIDE SEQUENCE [LARGE SCALE GENOMIC DNA]</scope>
    <source>
        <strain evidence="8 9">28bB2T</strain>
    </source>
</reference>
<dbReference type="Proteomes" id="UP000425960">
    <property type="component" value="Chromosome"/>
</dbReference>